<gene>
    <name evidence="1" type="ORF">J2T55_001887</name>
</gene>
<sequence length="66" mass="7152">MYELPPAALLDEARALANHKGHSVYLYLVEAAWYMHESLGAIPSDALILEIKPHATDGETDNTGGC</sequence>
<evidence type="ECO:0000313" key="2">
    <source>
        <dbReference type="Proteomes" id="UP001204445"/>
    </source>
</evidence>
<accession>A0AAE3HK61</accession>
<dbReference type="AlphaFoldDB" id="A0AAE3HK61"/>
<reference evidence="1" key="1">
    <citation type="submission" date="2022-08" db="EMBL/GenBank/DDBJ databases">
        <title>Genomic Encyclopedia of Type Strains, Phase III (KMG-III): the genomes of soil and plant-associated and newly described type strains.</title>
        <authorList>
            <person name="Whitman W."/>
        </authorList>
    </citation>
    <scope>NUCLEOTIDE SEQUENCE</scope>
    <source>
        <strain evidence="1">HMT 1</strain>
    </source>
</reference>
<name>A0AAE3HK61_9GAMM</name>
<proteinExistence type="predicted"/>
<dbReference type="EMBL" id="JANUCT010000012">
    <property type="protein sequence ID" value="MCS3903855.1"/>
    <property type="molecule type" value="Genomic_DNA"/>
</dbReference>
<comment type="caution">
    <text evidence="1">The sequence shown here is derived from an EMBL/GenBank/DDBJ whole genome shotgun (WGS) entry which is preliminary data.</text>
</comment>
<protein>
    <submittedName>
        <fullName evidence="1">Uncharacterized protein</fullName>
    </submittedName>
</protein>
<organism evidence="1 2">
    <name type="scientific">Methylohalomonas lacus</name>
    <dbReference type="NCBI Taxonomy" id="398773"/>
    <lineage>
        <taxon>Bacteria</taxon>
        <taxon>Pseudomonadati</taxon>
        <taxon>Pseudomonadota</taxon>
        <taxon>Gammaproteobacteria</taxon>
        <taxon>Methylohalomonadales</taxon>
        <taxon>Methylohalomonadaceae</taxon>
        <taxon>Methylohalomonas</taxon>
    </lineage>
</organism>
<keyword evidence="2" id="KW-1185">Reference proteome</keyword>
<dbReference type="Proteomes" id="UP001204445">
    <property type="component" value="Unassembled WGS sequence"/>
</dbReference>
<evidence type="ECO:0000313" key="1">
    <source>
        <dbReference type="EMBL" id="MCS3903855.1"/>
    </source>
</evidence>
<dbReference type="RefSeq" id="WP_259055830.1">
    <property type="nucleotide sequence ID" value="NZ_JANUCT010000012.1"/>
</dbReference>